<evidence type="ECO:0000313" key="1">
    <source>
        <dbReference type="EMBL" id="GMM33019.1"/>
    </source>
</evidence>
<reference evidence="1 2" key="1">
    <citation type="journal article" date="2023" name="Elife">
        <title>Identification of key yeast species and microbe-microbe interactions impacting larval growth of Drosophila in the wild.</title>
        <authorList>
            <person name="Mure A."/>
            <person name="Sugiura Y."/>
            <person name="Maeda R."/>
            <person name="Honda K."/>
            <person name="Sakurai N."/>
            <person name="Takahashi Y."/>
            <person name="Watada M."/>
            <person name="Katoh T."/>
            <person name="Gotoh A."/>
            <person name="Gotoh Y."/>
            <person name="Taniguchi I."/>
            <person name="Nakamura K."/>
            <person name="Hayashi T."/>
            <person name="Katayama T."/>
            <person name="Uemura T."/>
            <person name="Hattori Y."/>
        </authorList>
    </citation>
    <scope>NUCLEOTIDE SEQUENCE [LARGE SCALE GENOMIC DNA]</scope>
    <source>
        <strain evidence="1 2">SC-9</strain>
    </source>
</reference>
<keyword evidence="2" id="KW-1185">Reference proteome</keyword>
<dbReference type="GeneID" id="90070998"/>
<evidence type="ECO:0000313" key="2">
    <source>
        <dbReference type="Proteomes" id="UP001360560"/>
    </source>
</evidence>
<organism evidence="1 2">
    <name type="scientific">Saccharomycopsis crataegensis</name>
    <dbReference type="NCBI Taxonomy" id="43959"/>
    <lineage>
        <taxon>Eukaryota</taxon>
        <taxon>Fungi</taxon>
        <taxon>Dikarya</taxon>
        <taxon>Ascomycota</taxon>
        <taxon>Saccharomycotina</taxon>
        <taxon>Saccharomycetes</taxon>
        <taxon>Saccharomycopsidaceae</taxon>
        <taxon>Saccharomycopsis</taxon>
    </lineage>
</organism>
<protein>
    <submittedName>
        <fullName evidence="1">Uncharacterized protein</fullName>
    </submittedName>
</protein>
<comment type="caution">
    <text evidence="1">The sequence shown here is derived from an EMBL/GenBank/DDBJ whole genome shotgun (WGS) entry which is preliminary data.</text>
</comment>
<accession>A0AAV5QED1</accession>
<gene>
    <name evidence="1" type="ORF">DASC09_003440</name>
</gene>
<sequence length="63" mass="7218">MDQNSGIIIIWFGSTKSPEEAKNKSLKRTDTHSRHLDVGVTPCRLCWLVTQDYKRTDSAATYF</sequence>
<proteinExistence type="predicted"/>
<dbReference type="RefSeq" id="XP_064850019.1">
    <property type="nucleotide sequence ID" value="XM_064993947.1"/>
</dbReference>
<dbReference type="Proteomes" id="UP001360560">
    <property type="component" value="Unassembled WGS sequence"/>
</dbReference>
<name>A0AAV5QED1_9ASCO</name>
<dbReference type="AlphaFoldDB" id="A0AAV5QED1"/>
<dbReference type="EMBL" id="BTFZ01000001">
    <property type="protein sequence ID" value="GMM33019.1"/>
    <property type="molecule type" value="Genomic_DNA"/>
</dbReference>